<evidence type="ECO:0000256" key="1">
    <source>
        <dbReference type="SAM" id="SignalP"/>
    </source>
</evidence>
<proteinExistence type="predicted"/>
<sequence>MVCLTRLLVILANSAPALSRSSEPRPFGLFINNTIYQPTGRESLTYPRYVELSDGTIIATASMSGHSPAYFPVFESKDGGASWKWVSDIKDTENGWGFPAQPALAELTEAMGGFEPGTILASGNSWSSNGTRIDLYASTDGAKSWEFVSHVAEGGRPNTTNGATPIWEPYLLVYNNSLVCYYSDQRDPKHGQKLAHQVSRDLVNWDPPVDDVAYDEYLARPGMTVVAWVPPIKKWILVHEFPVGNSSSHGVNYPVYYRLANNPLDFRLSEGLPIVINNTTAPNASPYVVWSPVGGPNGTIIVSDADRGPVYTNRVGGDVDKWEEHPTPAGATYSRAIHILRNHPDNLMIFGGETFDEMGLGLLTPFTATVVSLEQTLRG</sequence>
<dbReference type="Gene3D" id="2.120.10.10">
    <property type="match status" value="1"/>
</dbReference>
<comment type="caution">
    <text evidence="2">The sequence shown here is derived from an EMBL/GenBank/DDBJ whole genome shotgun (WGS) entry which is preliminary data.</text>
</comment>
<dbReference type="AlphaFoldDB" id="A0AAE0M4Y9"/>
<dbReference type="InterPro" id="IPR036278">
    <property type="entry name" value="Sialidase_sf"/>
</dbReference>
<protein>
    <submittedName>
        <fullName evidence="2">Sialidase</fullName>
    </submittedName>
</protein>
<reference evidence="2" key="1">
    <citation type="journal article" date="2023" name="Mol. Phylogenet. Evol.">
        <title>Genome-scale phylogeny and comparative genomics of the fungal order Sordariales.</title>
        <authorList>
            <person name="Hensen N."/>
            <person name="Bonometti L."/>
            <person name="Westerberg I."/>
            <person name="Brannstrom I.O."/>
            <person name="Guillou S."/>
            <person name="Cros-Aarteil S."/>
            <person name="Calhoun S."/>
            <person name="Haridas S."/>
            <person name="Kuo A."/>
            <person name="Mondo S."/>
            <person name="Pangilinan J."/>
            <person name="Riley R."/>
            <person name="LaButti K."/>
            <person name="Andreopoulos B."/>
            <person name="Lipzen A."/>
            <person name="Chen C."/>
            <person name="Yan M."/>
            <person name="Daum C."/>
            <person name="Ng V."/>
            <person name="Clum A."/>
            <person name="Steindorff A."/>
            <person name="Ohm R.A."/>
            <person name="Martin F."/>
            <person name="Silar P."/>
            <person name="Natvig D.O."/>
            <person name="Lalanne C."/>
            <person name="Gautier V."/>
            <person name="Ament-Velasquez S.L."/>
            <person name="Kruys A."/>
            <person name="Hutchinson M.I."/>
            <person name="Powell A.J."/>
            <person name="Barry K."/>
            <person name="Miller A.N."/>
            <person name="Grigoriev I.V."/>
            <person name="Debuchy R."/>
            <person name="Gladieux P."/>
            <person name="Hiltunen Thoren M."/>
            <person name="Johannesson H."/>
        </authorList>
    </citation>
    <scope>NUCLEOTIDE SEQUENCE</scope>
    <source>
        <strain evidence="2">CBS 118394</strain>
    </source>
</reference>
<evidence type="ECO:0000313" key="3">
    <source>
        <dbReference type="Proteomes" id="UP001283341"/>
    </source>
</evidence>
<dbReference type="Proteomes" id="UP001283341">
    <property type="component" value="Unassembled WGS sequence"/>
</dbReference>
<keyword evidence="1" id="KW-0732">Signal</keyword>
<keyword evidence="3" id="KW-1185">Reference proteome</keyword>
<accession>A0AAE0M4Y9</accession>
<dbReference type="CDD" id="cd15482">
    <property type="entry name" value="Sialidase_non-viral"/>
    <property type="match status" value="1"/>
</dbReference>
<dbReference type="SUPFAM" id="SSF50939">
    <property type="entry name" value="Sialidases"/>
    <property type="match status" value="1"/>
</dbReference>
<name>A0AAE0M4Y9_9PEZI</name>
<dbReference type="PANTHER" id="PTHR38792:SF1">
    <property type="entry name" value="BNR_ASP-BOX REPEAT PROTEIN"/>
    <property type="match status" value="1"/>
</dbReference>
<gene>
    <name evidence="2" type="ORF">B0H66DRAFT_496543</name>
</gene>
<organism evidence="2 3">
    <name type="scientific">Apodospora peruviana</name>
    <dbReference type="NCBI Taxonomy" id="516989"/>
    <lineage>
        <taxon>Eukaryota</taxon>
        <taxon>Fungi</taxon>
        <taxon>Dikarya</taxon>
        <taxon>Ascomycota</taxon>
        <taxon>Pezizomycotina</taxon>
        <taxon>Sordariomycetes</taxon>
        <taxon>Sordariomycetidae</taxon>
        <taxon>Sordariales</taxon>
        <taxon>Lasiosphaeriaceae</taxon>
        <taxon>Apodospora</taxon>
    </lineage>
</organism>
<reference evidence="2" key="2">
    <citation type="submission" date="2023-06" db="EMBL/GenBank/DDBJ databases">
        <authorList>
            <consortium name="Lawrence Berkeley National Laboratory"/>
            <person name="Haridas S."/>
            <person name="Hensen N."/>
            <person name="Bonometti L."/>
            <person name="Westerberg I."/>
            <person name="Brannstrom I.O."/>
            <person name="Guillou S."/>
            <person name="Cros-Aarteil S."/>
            <person name="Calhoun S."/>
            <person name="Kuo A."/>
            <person name="Mondo S."/>
            <person name="Pangilinan J."/>
            <person name="Riley R."/>
            <person name="Labutti K."/>
            <person name="Andreopoulos B."/>
            <person name="Lipzen A."/>
            <person name="Chen C."/>
            <person name="Yanf M."/>
            <person name="Daum C."/>
            <person name="Ng V."/>
            <person name="Clum A."/>
            <person name="Steindorff A."/>
            <person name="Ohm R."/>
            <person name="Martin F."/>
            <person name="Silar P."/>
            <person name="Natvig D."/>
            <person name="Lalanne C."/>
            <person name="Gautier V."/>
            <person name="Ament-Velasquez S.L."/>
            <person name="Kruys A."/>
            <person name="Hutchinson M.I."/>
            <person name="Powell A.J."/>
            <person name="Barry K."/>
            <person name="Miller A.N."/>
            <person name="Grigoriev I.V."/>
            <person name="Debuchy R."/>
            <person name="Gladieux P."/>
            <person name="Thoren M.H."/>
            <person name="Johannesson H."/>
        </authorList>
    </citation>
    <scope>NUCLEOTIDE SEQUENCE</scope>
    <source>
        <strain evidence="2">CBS 118394</strain>
    </source>
</reference>
<feature type="signal peptide" evidence="1">
    <location>
        <begin position="1"/>
        <end position="19"/>
    </location>
</feature>
<dbReference type="PANTHER" id="PTHR38792">
    <property type="entry name" value="BNR/ASP-BOX REPEAT DOMAIN PROTEIN (AFU_ORTHOLOGUE AFUA_7G06430)-RELATED"/>
    <property type="match status" value="1"/>
</dbReference>
<dbReference type="EMBL" id="JAUEDM010000004">
    <property type="protein sequence ID" value="KAK3318049.1"/>
    <property type="molecule type" value="Genomic_DNA"/>
</dbReference>
<feature type="chain" id="PRO_5042126172" evidence="1">
    <location>
        <begin position="20"/>
        <end position="379"/>
    </location>
</feature>
<evidence type="ECO:0000313" key="2">
    <source>
        <dbReference type="EMBL" id="KAK3318049.1"/>
    </source>
</evidence>